<feature type="region of interest" description="Disordered" evidence="1">
    <location>
        <begin position="295"/>
        <end position="315"/>
    </location>
</feature>
<keyword evidence="3" id="KW-1185">Reference proteome</keyword>
<sequence length="315" mass="35554">MTKAVTIALSSAALFQKSKVYISRGLRAKGEGSTDEYQLWASLALELLAKSSLSAVHPALIADPTHYQSLFAACGHEISPDAKTIAAKTLFERLTHISKAFDKRIQTFCVQMAVRRNSELHSGESPFSASAAESWEAKFWYAAHTILQMQGKDFEDWLGSEEAASKRAALIATRDAVRMMVSTRVAHAREDFEQKHKNQAKREEIVEASKSIKPWEHWKEFTYLLDTHIVHECPACHGFGVLGGSKFEEYISEEQDPDDPYTELVEVEYSSEEFLCPVCQLHLQGTQEIYATDLPGEFTETEEREREFESDYGND</sequence>
<name>A0A193LIN0_9GAMM</name>
<proteinExistence type="predicted"/>
<dbReference type="Proteomes" id="UP000092695">
    <property type="component" value="Chromosome"/>
</dbReference>
<evidence type="ECO:0000256" key="1">
    <source>
        <dbReference type="SAM" id="MobiDB-lite"/>
    </source>
</evidence>
<protein>
    <submittedName>
        <fullName evidence="2">Uncharacterized protein</fullName>
    </submittedName>
</protein>
<reference evidence="2 3" key="1">
    <citation type="submission" date="2016-06" db="EMBL/GenBank/DDBJ databases">
        <title>Complete genome sequence of a deep-branching marine Gamma Proteobacterium Woeseia oceani type strain XK5.</title>
        <authorList>
            <person name="Mu D."/>
            <person name="Du Z."/>
        </authorList>
    </citation>
    <scope>NUCLEOTIDE SEQUENCE [LARGE SCALE GENOMIC DNA]</scope>
    <source>
        <strain evidence="2 3">XK5</strain>
    </source>
</reference>
<dbReference type="KEGG" id="woc:BA177_15065"/>
<dbReference type="OrthoDB" id="2606812at2"/>
<evidence type="ECO:0000313" key="3">
    <source>
        <dbReference type="Proteomes" id="UP000092695"/>
    </source>
</evidence>
<dbReference type="EMBL" id="CP016268">
    <property type="protein sequence ID" value="ANO52331.1"/>
    <property type="molecule type" value="Genomic_DNA"/>
</dbReference>
<dbReference type="AlphaFoldDB" id="A0A193LIN0"/>
<evidence type="ECO:0000313" key="2">
    <source>
        <dbReference type="EMBL" id="ANO52331.1"/>
    </source>
</evidence>
<accession>A0A193LIN0</accession>
<dbReference type="RefSeq" id="WP_068617537.1">
    <property type="nucleotide sequence ID" value="NZ_CP016268.1"/>
</dbReference>
<dbReference type="STRING" id="1548547.BA177_15065"/>
<organism evidence="2 3">
    <name type="scientific">Woeseia oceani</name>
    <dbReference type="NCBI Taxonomy" id="1548547"/>
    <lineage>
        <taxon>Bacteria</taxon>
        <taxon>Pseudomonadati</taxon>
        <taxon>Pseudomonadota</taxon>
        <taxon>Gammaproteobacteria</taxon>
        <taxon>Woeseiales</taxon>
        <taxon>Woeseiaceae</taxon>
        <taxon>Woeseia</taxon>
    </lineage>
</organism>
<gene>
    <name evidence="2" type="ORF">BA177_15065</name>
</gene>